<sequence>MVLVLAASSRVYIVASRFAVKGSVPLSILLKSSSIRVLLQSSLVDIYACWFQADITRLLQMAATYAGKSFFTLRFSWLKICMETGFGWLLGLKEAVAVWVKVCNLKTRPQRKSPPQLVHKIKMASCHMSMDEVAKTYKITPVRRI</sequence>
<name>A0ABP0TX59_9BRYO</name>
<evidence type="ECO:0000313" key="1">
    <source>
        <dbReference type="EMBL" id="CAK9206907.1"/>
    </source>
</evidence>
<evidence type="ECO:0000313" key="2">
    <source>
        <dbReference type="Proteomes" id="UP001497512"/>
    </source>
</evidence>
<dbReference type="Proteomes" id="UP001497512">
    <property type="component" value="Chromosome 15"/>
</dbReference>
<proteinExistence type="predicted"/>
<accession>A0ABP0TX59</accession>
<protein>
    <submittedName>
        <fullName evidence="1">Uncharacterized protein</fullName>
    </submittedName>
</protein>
<reference evidence="1" key="1">
    <citation type="submission" date="2024-02" db="EMBL/GenBank/DDBJ databases">
        <authorList>
            <consortium name="ELIXIR-Norway"/>
            <consortium name="Elixir Norway"/>
        </authorList>
    </citation>
    <scope>NUCLEOTIDE SEQUENCE</scope>
</reference>
<keyword evidence="2" id="KW-1185">Reference proteome</keyword>
<gene>
    <name evidence="1" type="ORF">CSSPTR1EN2_LOCUS8583</name>
</gene>
<organism evidence="1 2">
    <name type="scientific">Sphagnum troendelagicum</name>
    <dbReference type="NCBI Taxonomy" id="128251"/>
    <lineage>
        <taxon>Eukaryota</taxon>
        <taxon>Viridiplantae</taxon>
        <taxon>Streptophyta</taxon>
        <taxon>Embryophyta</taxon>
        <taxon>Bryophyta</taxon>
        <taxon>Sphagnophytina</taxon>
        <taxon>Sphagnopsida</taxon>
        <taxon>Sphagnales</taxon>
        <taxon>Sphagnaceae</taxon>
        <taxon>Sphagnum</taxon>
    </lineage>
</organism>
<dbReference type="EMBL" id="OZ019907">
    <property type="protein sequence ID" value="CAK9206907.1"/>
    <property type="molecule type" value="Genomic_DNA"/>
</dbReference>